<evidence type="ECO:0000256" key="1">
    <source>
        <dbReference type="SAM" id="MobiDB-lite"/>
    </source>
</evidence>
<name>A0A0D7AF09_9AGAR</name>
<feature type="region of interest" description="Disordered" evidence="1">
    <location>
        <begin position="30"/>
        <end position="74"/>
    </location>
</feature>
<feature type="compositionally biased region" description="Basic and acidic residues" evidence="1">
    <location>
        <begin position="64"/>
        <end position="74"/>
    </location>
</feature>
<evidence type="ECO:0000313" key="2">
    <source>
        <dbReference type="EMBL" id="KIY48471.1"/>
    </source>
</evidence>
<keyword evidence="3" id="KW-1185">Reference proteome</keyword>
<accession>A0A0D7AF09</accession>
<dbReference type="OrthoDB" id="3038408at2759"/>
<dbReference type="EMBL" id="KN881833">
    <property type="protein sequence ID" value="KIY48471.1"/>
    <property type="molecule type" value="Genomic_DNA"/>
</dbReference>
<feature type="compositionally biased region" description="Basic residues" evidence="1">
    <location>
        <begin position="50"/>
        <end position="63"/>
    </location>
</feature>
<proteinExistence type="predicted"/>
<dbReference type="Proteomes" id="UP000054144">
    <property type="component" value="Unassembled WGS sequence"/>
</dbReference>
<evidence type="ECO:0000313" key="3">
    <source>
        <dbReference type="Proteomes" id="UP000054144"/>
    </source>
</evidence>
<sequence length="181" mass="20566">MPRSTATSASRAHQLWEVFKRWYAEEQNSMNTRRTDEFKTMDDAFERSASKAKNKSSKAKNARKRELENRKKQLERDLEDQLRAQALDKWQNMSQEAGLQLTDWYDITPEEIDVVASILGAAVAEDFTNSTQPQPTRASAPTAHETANNGTGKSIALPAEHLSHRIVLPQLLISRLNDPFK</sequence>
<feature type="region of interest" description="Disordered" evidence="1">
    <location>
        <begin position="128"/>
        <end position="153"/>
    </location>
</feature>
<gene>
    <name evidence="2" type="ORF">FISHEDRAFT_43278</name>
</gene>
<protein>
    <submittedName>
        <fullName evidence="2">Uncharacterized protein</fullName>
    </submittedName>
</protein>
<dbReference type="AlphaFoldDB" id="A0A0D7AF09"/>
<feature type="compositionally biased region" description="Polar residues" evidence="1">
    <location>
        <begin position="128"/>
        <end position="152"/>
    </location>
</feature>
<organism evidence="2 3">
    <name type="scientific">Fistulina hepatica ATCC 64428</name>
    <dbReference type="NCBI Taxonomy" id="1128425"/>
    <lineage>
        <taxon>Eukaryota</taxon>
        <taxon>Fungi</taxon>
        <taxon>Dikarya</taxon>
        <taxon>Basidiomycota</taxon>
        <taxon>Agaricomycotina</taxon>
        <taxon>Agaricomycetes</taxon>
        <taxon>Agaricomycetidae</taxon>
        <taxon>Agaricales</taxon>
        <taxon>Fistulinaceae</taxon>
        <taxon>Fistulina</taxon>
    </lineage>
</organism>
<reference evidence="2 3" key="1">
    <citation type="journal article" date="2015" name="Fungal Genet. Biol.">
        <title>Evolution of novel wood decay mechanisms in Agaricales revealed by the genome sequences of Fistulina hepatica and Cylindrobasidium torrendii.</title>
        <authorList>
            <person name="Floudas D."/>
            <person name="Held B.W."/>
            <person name="Riley R."/>
            <person name="Nagy L.G."/>
            <person name="Koehler G."/>
            <person name="Ransdell A.S."/>
            <person name="Younus H."/>
            <person name="Chow J."/>
            <person name="Chiniquy J."/>
            <person name="Lipzen A."/>
            <person name="Tritt A."/>
            <person name="Sun H."/>
            <person name="Haridas S."/>
            <person name="LaButti K."/>
            <person name="Ohm R.A."/>
            <person name="Kues U."/>
            <person name="Blanchette R.A."/>
            <person name="Grigoriev I.V."/>
            <person name="Minto R.E."/>
            <person name="Hibbett D.S."/>
        </authorList>
    </citation>
    <scope>NUCLEOTIDE SEQUENCE [LARGE SCALE GENOMIC DNA]</scope>
    <source>
        <strain evidence="2 3">ATCC 64428</strain>
    </source>
</reference>
<feature type="compositionally biased region" description="Basic and acidic residues" evidence="1">
    <location>
        <begin position="33"/>
        <end position="49"/>
    </location>
</feature>